<dbReference type="InterPro" id="IPR007899">
    <property type="entry name" value="CHAD_dom"/>
</dbReference>
<evidence type="ECO:0000313" key="3">
    <source>
        <dbReference type="Proteomes" id="UP000651010"/>
    </source>
</evidence>
<dbReference type="SMART" id="SM00880">
    <property type="entry name" value="CHAD"/>
    <property type="match status" value="1"/>
</dbReference>
<dbReference type="PANTHER" id="PTHR39339">
    <property type="entry name" value="SLR1444 PROTEIN"/>
    <property type="match status" value="1"/>
</dbReference>
<evidence type="ECO:0000259" key="1">
    <source>
        <dbReference type="PROSITE" id="PS51708"/>
    </source>
</evidence>
<name>A0ABR9GAJ6_9GAMM</name>
<evidence type="ECO:0000313" key="2">
    <source>
        <dbReference type="EMBL" id="MBE1161057.1"/>
    </source>
</evidence>
<accession>A0ABR9GAJ6</accession>
<keyword evidence="3" id="KW-1185">Reference proteome</keyword>
<dbReference type="InterPro" id="IPR038186">
    <property type="entry name" value="CHAD_dom_sf"/>
</dbReference>
<gene>
    <name evidence="2" type="ORF">IGX34_11710</name>
</gene>
<proteinExistence type="predicted"/>
<dbReference type="Proteomes" id="UP000651010">
    <property type="component" value="Unassembled WGS sequence"/>
</dbReference>
<dbReference type="Pfam" id="PF05235">
    <property type="entry name" value="CHAD"/>
    <property type="match status" value="1"/>
</dbReference>
<protein>
    <submittedName>
        <fullName evidence="2">CHAD domain-containing protein</fullName>
    </submittedName>
</protein>
<comment type="caution">
    <text evidence="2">The sequence shown here is derived from an EMBL/GenBank/DDBJ whole genome shotgun (WGS) entry which is preliminary data.</text>
</comment>
<dbReference type="EMBL" id="JACZZA010000006">
    <property type="protein sequence ID" value="MBE1161057.1"/>
    <property type="molecule type" value="Genomic_DNA"/>
</dbReference>
<reference evidence="2 3" key="1">
    <citation type="submission" date="2020-09" db="EMBL/GenBank/DDBJ databases">
        <title>Dyella sp. 7MK23 isolated from forest soil.</title>
        <authorList>
            <person name="Fu J."/>
        </authorList>
    </citation>
    <scope>NUCLEOTIDE SEQUENCE [LARGE SCALE GENOMIC DNA]</scope>
    <source>
        <strain evidence="2 3">7MK23</strain>
    </source>
</reference>
<dbReference type="PROSITE" id="PS51708">
    <property type="entry name" value="CHAD"/>
    <property type="match status" value="1"/>
</dbReference>
<dbReference type="Gene3D" id="1.40.20.10">
    <property type="entry name" value="CHAD domain"/>
    <property type="match status" value="1"/>
</dbReference>
<dbReference type="RefSeq" id="WP_192555907.1">
    <property type="nucleotide sequence ID" value="NZ_JACZZA010000006.1"/>
</dbReference>
<organism evidence="2 3">
    <name type="scientific">Dyella acidiphila</name>
    <dbReference type="NCBI Taxonomy" id="2775866"/>
    <lineage>
        <taxon>Bacteria</taxon>
        <taxon>Pseudomonadati</taxon>
        <taxon>Pseudomonadota</taxon>
        <taxon>Gammaproteobacteria</taxon>
        <taxon>Lysobacterales</taxon>
        <taxon>Rhodanobacteraceae</taxon>
        <taxon>Dyella</taxon>
    </lineage>
</organism>
<dbReference type="PANTHER" id="PTHR39339:SF1">
    <property type="entry name" value="CHAD DOMAIN-CONTAINING PROTEIN"/>
    <property type="match status" value="1"/>
</dbReference>
<feature type="domain" description="CHAD" evidence="1">
    <location>
        <begin position="1"/>
        <end position="279"/>
    </location>
</feature>
<sequence length="279" mass="32010">MNHAKHSRHHLGLALGSLAAKECHALQAVLASSKNPHDLIHEARRCGRKLRSLLTALPPSPQVARIDQQLKQLIHGFSPLRDAQIVIRTAQRLASAHNLQITPALGEQLQQRSTALLEDAVKQDPGWMKRQDQAERIGQTINTLPWSSITPAMTKAMLRRSSKRVKKARRKALEQRTNEAFHRSRRRARWLRYQLEFLRKAGHDAGMKKKRIQRYGMRIKRLRSIIDRLGWRQDYQVFLQAIDQLPATDEVVQLRHALARTSATRTRRASPRIEPPAAQ</sequence>